<feature type="domain" description="HTH tetR-type" evidence="6">
    <location>
        <begin position="19"/>
        <end position="79"/>
    </location>
</feature>
<dbReference type="InterPro" id="IPR009057">
    <property type="entry name" value="Homeodomain-like_sf"/>
</dbReference>
<dbReference type="InterPro" id="IPR050109">
    <property type="entry name" value="HTH-type_TetR-like_transc_reg"/>
</dbReference>
<dbReference type="InterPro" id="IPR039536">
    <property type="entry name" value="TetR_C_Proteobacteria"/>
</dbReference>
<proteinExistence type="predicted"/>
<comment type="caution">
    <text evidence="7">The sequence shown here is derived from an EMBL/GenBank/DDBJ whole genome shotgun (WGS) entry which is preliminary data.</text>
</comment>
<dbReference type="Proteomes" id="UP001144805">
    <property type="component" value="Unassembled WGS sequence"/>
</dbReference>
<dbReference type="GO" id="GO:0000976">
    <property type="term" value="F:transcription cis-regulatory region binding"/>
    <property type="evidence" value="ECO:0007669"/>
    <property type="project" value="TreeGrafter"/>
</dbReference>
<dbReference type="PANTHER" id="PTHR30055">
    <property type="entry name" value="HTH-TYPE TRANSCRIPTIONAL REGULATOR RUTR"/>
    <property type="match status" value="1"/>
</dbReference>
<evidence type="ECO:0000256" key="1">
    <source>
        <dbReference type="ARBA" id="ARBA00023015"/>
    </source>
</evidence>
<gene>
    <name evidence="7" type="ORF">OSH07_16270</name>
</gene>
<dbReference type="InterPro" id="IPR023772">
    <property type="entry name" value="DNA-bd_HTH_TetR-type_CS"/>
</dbReference>
<evidence type="ECO:0000313" key="7">
    <source>
        <dbReference type="EMBL" id="MCX5570762.1"/>
    </source>
</evidence>
<dbReference type="PANTHER" id="PTHR30055:SF146">
    <property type="entry name" value="HTH-TYPE TRANSCRIPTIONAL DUAL REGULATOR CECR"/>
    <property type="match status" value="1"/>
</dbReference>
<evidence type="ECO:0000256" key="4">
    <source>
        <dbReference type="PROSITE-ProRule" id="PRU00335"/>
    </source>
</evidence>
<dbReference type="InterPro" id="IPR001647">
    <property type="entry name" value="HTH_TetR"/>
</dbReference>
<dbReference type="SUPFAM" id="SSF46689">
    <property type="entry name" value="Homeodomain-like"/>
    <property type="match status" value="1"/>
</dbReference>
<feature type="DNA-binding region" description="H-T-H motif" evidence="4">
    <location>
        <begin position="42"/>
        <end position="61"/>
    </location>
</feature>
<dbReference type="PROSITE" id="PS01081">
    <property type="entry name" value="HTH_TETR_1"/>
    <property type="match status" value="1"/>
</dbReference>
<reference evidence="7" key="1">
    <citation type="submission" date="2022-11" db="EMBL/GenBank/DDBJ databases">
        <title>Biodiversity and phylogenetic relationships of bacteria.</title>
        <authorList>
            <person name="Machado R.A.R."/>
            <person name="Bhat A."/>
            <person name="Loulou A."/>
            <person name="Kallel S."/>
        </authorList>
    </citation>
    <scope>NUCLEOTIDE SEQUENCE</scope>
    <source>
        <strain evidence="7">K-TC2</strain>
    </source>
</reference>
<keyword evidence="8" id="KW-1185">Reference proteome</keyword>
<dbReference type="Gene3D" id="1.10.357.10">
    <property type="entry name" value="Tetracycline Repressor, domain 2"/>
    <property type="match status" value="1"/>
</dbReference>
<organism evidence="7 8">
    <name type="scientific">Kaistia nematophila</name>
    <dbReference type="NCBI Taxonomy" id="2994654"/>
    <lineage>
        <taxon>Bacteria</taxon>
        <taxon>Pseudomonadati</taxon>
        <taxon>Pseudomonadota</taxon>
        <taxon>Alphaproteobacteria</taxon>
        <taxon>Hyphomicrobiales</taxon>
        <taxon>Kaistiaceae</taxon>
        <taxon>Kaistia</taxon>
    </lineage>
</organism>
<protein>
    <submittedName>
        <fullName evidence="7">TetR/AcrR family transcriptional regulator</fullName>
    </submittedName>
</protein>
<evidence type="ECO:0000256" key="2">
    <source>
        <dbReference type="ARBA" id="ARBA00023125"/>
    </source>
</evidence>
<dbReference type="EMBL" id="JAPKNK010000007">
    <property type="protein sequence ID" value="MCX5570762.1"/>
    <property type="molecule type" value="Genomic_DNA"/>
</dbReference>
<accession>A0A9X3E3N1</accession>
<dbReference type="RefSeq" id="WP_266339733.1">
    <property type="nucleotide sequence ID" value="NZ_JAPKNK010000007.1"/>
</dbReference>
<dbReference type="AlphaFoldDB" id="A0A9X3E3N1"/>
<dbReference type="FunFam" id="1.10.10.60:FF:000141">
    <property type="entry name" value="TetR family transcriptional regulator"/>
    <property type="match status" value="1"/>
</dbReference>
<dbReference type="PRINTS" id="PR00455">
    <property type="entry name" value="HTHTETR"/>
</dbReference>
<feature type="compositionally biased region" description="Basic and acidic residues" evidence="5">
    <location>
        <begin position="1"/>
        <end position="11"/>
    </location>
</feature>
<evidence type="ECO:0000256" key="5">
    <source>
        <dbReference type="SAM" id="MobiDB-lite"/>
    </source>
</evidence>
<keyword evidence="1" id="KW-0805">Transcription regulation</keyword>
<dbReference type="Gene3D" id="1.10.10.60">
    <property type="entry name" value="Homeodomain-like"/>
    <property type="match status" value="1"/>
</dbReference>
<dbReference type="Pfam" id="PF14246">
    <property type="entry name" value="TetR_C_7"/>
    <property type="match status" value="1"/>
</dbReference>
<dbReference type="Pfam" id="PF00440">
    <property type="entry name" value="TetR_N"/>
    <property type="match status" value="1"/>
</dbReference>
<dbReference type="PROSITE" id="PS50977">
    <property type="entry name" value="HTH_TETR_2"/>
    <property type="match status" value="1"/>
</dbReference>
<evidence type="ECO:0000256" key="3">
    <source>
        <dbReference type="ARBA" id="ARBA00023163"/>
    </source>
</evidence>
<evidence type="ECO:0000313" key="8">
    <source>
        <dbReference type="Proteomes" id="UP001144805"/>
    </source>
</evidence>
<dbReference type="GO" id="GO:0003700">
    <property type="term" value="F:DNA-binding transcription factor activity"/>
    <property type="evidence" value="ECO:0007669"/>
    <property type="project" value="TreeGrafter"/>
</dbReference>
<feature type="region of interest" description="Disordered" evidence="5">
    <location>
        <begin position="1"/>
        <end position="21"/>
    </location>
</feature>
<keyword evidence="2 4" id="KW-0238">DNA-binding</keyword>
<evidence type="ECO:0000259" key="6">
    <source>
        <dbReference type="PROSITE" id="PS50977"/>
    </source>
</evidence>
<name>A0A9X3E3N1_9HYPH</name>
<sequence>MSLVDTTRDAEEGGAGQDSRKREQIMRGASQVFLEKGFDAASMNDIARAAGVSKGTLYVYFENKERLFIELISAEKREELFRIVMLDFENHDVEAVLKKFGRELCTILTKPYYIKAMRSVFSIINRMPEVGAEFYSNGPMLCTQLLAKYLDAQTKAGILEIEDCLLAAQQFVELSQSGVMRSVLFGVIDSPGPEEIARRVDSAVTIFMKAYKAPQSAFAN</sequence>
<keyword evidence="3" id="KW-0804">Transcription</keyword>